<name>A0AA43Y9V6_CLOBO</name>
<dbReference type="Gene3D" id="3.40.50.150">
    <property type="entry name" value="Vaccinia Virus protein VP39"/>
    <property type="match status" value="1"/>
</dbReference>
<comment type="caution">
    <text evidence="1">The sequence shown here is derived from an EMBL/GenBank/DDBJ whole genome shotgun (WGS) entry which is preliminary data.</text>
</comment>
<dbReference type="EMBL" id="SWRJ01000006">
    <property type="protein sequence ID" value="NFI22857.1"/>
    <property type="molecule type" value="Genomic_DNA"/>
</dbReference>
<protein>
    <submittedName>
        <fullName evidence="1">Uncharacterized protein</fullName>
    </submittedName>
</protein>
<dbReference type="SUPFAM" id="SSF53335">
    <property type="entry name" value="S-adenosyl-L-methionine-dependent methyltransferases"/>
    <property type="match status" value="1"/>
</dbReference>
<accession>A0AA43Y9V6</accession>
<gene>
    <name evidence="1" type="ORF">FC964_16105</name>
</gene>
<evidence type="ECO:0000313" key="1">
    <source>
        <dbReference type="EMBL" id="NFI22857.1"/>
    </source>
</evidence>
<evidence type="ECO:0000313" key="2">
    <source>
        <dbReference type="Proteomes" id="UP000482543"/>
    </source>
</evidence>
<organism evidence="1 2">
    <name type="scientific">Clostridium botulinum</name>
    <dbReference type="NCBI Taxonomy" id="1491"/>
    <lineage>
        <taxon>Bacteria</taxon>
        <taxon>Bacillati</taxon>
        <taxon>Bacillota</taxon>
        <taxon>Clostridia</taxon>
        <taxon>Eubacteriales</taxon>
        <taxon>Clostridiaceae</taxon>
        <taxon>Clostridium</taxon>
    </lineage>
</organism>
<dbReference type="AlphaFoldDB" id="A0AA43Y9V6"/>
<dbReference type="Proteomes" id="UP000482543">
    <property type="component" value="Unassembled WGS sequence"/>
</dbReference>
<reference evidence="1 2" key="1">
    <citation type="submission" date="2019-04" db="EMBL/GenBank/DDBJ databases">
        <title>Genome sequencing of Clostridium botulinum Groups I-IV and Clostridium butyricum.</title>
        <authorList>
            <person name="Brunt J."/>
            <person name="Van Vliet A.H.M."/>
            <person name="Stringer S.C."/>
            <person name="Carter A.T."/>
            <person name="Peck M.W."/>
        </authorList>
    </citation>
    <scope>NUCLEOTIDE SEQUENCE [LARGE SCALE GENOMIC DNA]</scope>
    <source>
        <strain evidence="1 2">IFR 15/034</strain>
    </source>
</reference>
<dbReference type="InterPro" id="IPR029063">
    <property type="entry name" value="SAM-dependent_MTases_sf"/>
</dbReference>
<sequence>MHFENLSNILKEGTKEDYAINKFTISKNNIRAMLEDIPQGEYVTLTCKGEVVMSNTPMEKRTNAYFVQHAHGDILIAGLGIGLIVLAIQNKKEVKSITVIEKSSDVIDLVAKQLPLNSKVKIINADIFKWKSEKNKYDVIYLDIWNYINSDVYEKEMKPLKERCKDYLKSKSDSPNRFIKCWAEYEAKNNIRL</sequence>
<proteinExistence type="predicted"/>